<evidence type="ECO:0000256" key="2">
    <source>
        <dbReference type="ARBA" id="ARBA00022676"/>
    </source>
</evidence>
<evidence type="ECO:0000313" key="7">
    <source>
        <dbReference type="EMBL" id="KAF7810995.1"/>
    </source>
</evidence>
<evidence type="ECO:0000256" key="6">
    <source>
        <dbReference type="SAM" id="Coils"/>
    </source>
</evidence>
<dbReference type="FunFam" id="3.40.50.2000:FF:000047">
    <property type="entry name" value="Glycosyltransferase"/>
    <property type="match status" value="1"/>
</dbReference>
<evidence type="ECO:0000256" key="3">
    <source>
        <dbReference type="ARBA" id="ARBA00022679"/>
    </source>
</evidence>
<keyword evidence="2 4" id="KW-0328">Glycosyltransferase</keyword>
<keyword evidence="6" id="KW-0175">Coiled coil</keyword>
<reference evidence="7" key="1">
    <citation type="submission" date="2020-09" db="EMBL/GenBank/DDBJ databases">
        <title>Genome-Enabled Discovery of Anthraquinone Biosynthesis in Senna tora.</title>
        <authorList>
            <person name="Kang S.-H."/>
            <person name="Pandey R.P."/>
            <person name="Lee C.-M."/>
            <person name="Sim J.-S."/>
            <person name="Jeong J.-T."/>
            <person name="Choi B.-S."/>
            <person name="Jung M."/>
            <person name="Ginzburg D."/>
            <person name="Zhao K."/>
            <person name="Won S.Y."/>
            <person name="Oh T.-J."/>
            <person name="Yu Y."/>
            <person name="Kim N.-H."/>
            <person name="Lee O.R."/>
            <person name="Lee T.-H."/>
            <person name="Bashyal P."/>
            <person name="Kim T.-S."/>
            <person name="Lee W.-H."/>
            <person name="Kawkins C."/>
            <person name="Kim C.-K."/>
            <person name="Kim J.S."/>
            <person name="Ahn B.O."/>
            <person name="Rhee S.Y."/>
            <person name="Sohng J.K."/>
        </authorList>
    </citation>
    <scope>NUCLEOTIDE SEQUENCE</scope>
    <source>
        <tissue evidence="7">Leaf</tissue>
    </source>
</reference>
<evidence type="ECO:0000256" key="5">
    <source>
        <dbReference type="RuleBase" id="RU362057"/>
    </source>
</evidence>
<dbReference type="InterPro" id="IPR035595">
    <property type="entry name" value="UDP_glycos_trans_CS"/>
</dbReference>
<dbReference type="Pfam" id="PF00201">
    <property type="entry name" value="UDPGT"/>
    <property type="match status" value="1"/>
</dbReference>
<dbReference type="InterPro" id="IPR002213">
    <property type="entry name" value="UDP_glucos_trans"/>
</dbReference>
<dbReference type="EMBL" id="JAAIUW010000010">
    <property type="protein sequence ID" value="KAF7810995.1"/>
    <property type="molecule type" value="Genomic_DNA"/>
</dbReference>
<dbReference type="GO" id="GO:0035251">
    <property type="term" value="F:UDP-glucosyltransferase activity"/>
    <property type="evidence" value="ECO:0007669"/>
    <property type="project" value="TreeGrafter"/>
</dbReference>
<dbReference type="AlphaFoldDB" id="A0A834W5W9"/>
<keyword evidence="3 4" id="KW-0808">Transferase</keyword>
<keyword evidence="8" id="KW-1185">Reference proteome</keyword>
<dbReference type="PANTHER" id="PTHR48047:SF81">
    <property type="entry name" value="GLYCOSYLTRANSFERASE"/>
    <property type="match status" value="1"/>
</dbReference>
<protein>
    <recommendedName>
        <fullName evidence="5">Glycosyltransferase</fullName>
        <ecNumber evidence="5">2.4.1.-</ecNumber>
    </recommendedName>
</protein>
<dbReference type="Gene3D" id="3.40.50.2000">
    <property type="entry name" value="Glycogen Phosphorylase B"/>
    <property type="match status" value="2"/>
</dbReference>
<proteinExistence type="inferred from homology"/>
<evidence type="ECO:0000256" key="1">
    <source>
        <dbReference type="ARBA" id="ARBA00009995"/>
    </source>
</evidence>
<comment type="caution">
    <text evidence="7">The sequence shown here is derived from an EMBL/GenBank/DDBJ whole genome shotgun (WGS) entry which is preliminary data.</text>
</comment>
<dbReference type="PROSITE" id="PS00375">
    <property type="entry name" value="UDPGT"/>
    <property type="match status" value="1"/>
</dbReference>
<dbReference type="EC" id="2.4.1.-" evidence="5"/>
<dbReference type="Proteomes" id="UP000634136">
    <property type="component" value="Unassembled WGS sequence"/>
</dbReference>
<accession>A0A834W5W9</accession>
<dbReference type="OrthoDB" id="5835829at2759"/>
<feature type="coiled-coil region" evidence="6">
    <location>
        <begin position="423"/>
        <end position="457"/>
    </location>
</feature>
<organism evidence="7 8">
    <name type="scientific">Senna tora</name>
    <dbReference type="NCBI Taxonomy" id="362788"/>
    <lineage>
        <taxon>Eukaryota</taxon>
        <taxon>Viridiplantae</taxon>
        <taxon>Streptophyta</taxon>
        <taxon>Embryophyta</taxon>
        <taxon>Tracheophyta</taxon>
        <taxon>Spermatophyta</taxon>
        <taxon>Magnoliopsida</taxon>
        <taxon>eudicotyledons</taxon>
        <taxon>Gunneridae</taxon>
        <taxon>Pentapetalae</taxon>
        <taxon>rosids</taxon>
        <taxon>fabids</taxon>
        <taxon>Fabales</taxon>
        <taxon>Fabaceae</taxon>
        <taxon>Caesalpinioideae</taxon>
        <taxon>Cassia clade</taxon>
        <taxon>Senna</taxon>
    </lineage>
</organism>
<comment type="similarity">
    <text evidence="1 4">Belongs to the UDP-glycosyltransferase family.</text>
</comment>
<evidence type="ECO:0000313" key="8">
    <source>
        <dbReference type="Proteomes" id="UP000634136"/>
    </source>
</evidence>
<dbReference type="SUPFAM" id="SSF53756">
    <property type="entry name" value="UDP-Glycosyltransferase/glycogen phosphorylase"/>
    <property type="match status" value="1"/>
</dbReference>
<gene>
    <name evidence="7" type="ORF">G2W53_031971</name>
</gene>
<name>A0A834W5W9_9FABA</name>
<sequence length="478" mass="54306">MVSETNSVHIFFFPFVGGGHQIPMIDTARAFASHGAKSTIITTLSNSLLFHNSISRDHQHSNLPITILTFPENPQISDTDMSAAPTTDTSALHQPLRRLLLELRPDAIVVDMFHRWAADVIDELRIPRIVFNGTGCFSRCVRVNLQRYAPHENVGSDSEPFVVPDLPDPIELTRSRLPSFARNPSRDFDRMRKSEETSFGTVINSFYDLEPAYADYLRNVLKKKSWLVGPVSLCNTKTEDKTERGKNPTIDERSCLNWLNSKEPNSVLYISFGSLARLPQEQLKEIAYALEACDYSFIWVIGKIFKSSKHKETEEEETNWFLPDGFEQRMKESNKGLIIRGWAPQLLILEHSSIGGFMTHCGWNSTLEGVSSGVPMMTWPLSAEQFSNEKLISRVLRVGVEVGSEEWASWDEERRVLVGREKVEEAVKKMMGKSEEREEMRRRIREIAVKARRAVEEGGTSYGDIDALIKELQAPRIT</sequence>
<dbReference type="PANTHER" id="PTHR48047">
    <property type="entry name" value="GLYCOSYLTRANSFERASE"/>
    <property type="match status" value="1"/>
</dbReference>
<dbReference type="CDD" id="cd03784">
    <property type="entry name" value="GT1_Gtf-like"/>
    <property type="match status" value="1"/>
</dbReference>
<evidence type="ECO:0000256" key="4">
    <source>
        <dbReference type="RuleBase" id="RU003718"/>
    </source>
</evidence>